<dbReference type="HOGENOM" id="CLU_1309027_0_0_12"/>
<protein>
    <submittedName>
        <fullName evidence="1">Uncharacterized protein</fullName>
    </submittedName>
</protein>
<dbReference type="PATRIC" id="fig|999434.4.peg.1762"/>
<reference evidence="1" key="1">
    <citation type="submission" date="2012-01" db="EMBL/GenBank/DDBJ databases">
        <title>The Genome Sequence of Treponema denticola OTK.</title>
        <authorList>
            <consortium name="The Broad Institute Genome Sequencing Platform"/>
            <person name="Earl A."/>
            <person name="Ward D."/>
            <person name="Feldgarden M."/>
            <person name="Gevers D."/>
            <person name="Blanton J.M."/>
            <person name="Fenno C.J."/>
            <person name="Baranova O.V."/>
            <person name="Mathney J."/>
            <person name="Dewhirst F.E."/>
            <person name="Izard J."/>
            <person name="Young S.K."/>
            <person name="Zeng Q."/>
            <person name="Gargeya S."/>
            <person name="Fitzgerald M."/>
            <person name="Haas B."/>
            <person name="Abouelleil A."/>
            <person name="Alvarado L."/>
            <person name="Arachchi H.M."/>
            <person name="Berlin A."/>
            <person name="Chapman S.B."/>
            <person name="Gearin G."/>
            <person name="Goldberg J."/>
            <person name="Griggs A."/>
            <person name="Gujja S."/>
            <person name="Hansen M."/>
            <person name="Heiman D."/>
            <person name="Howarth C."/>
            <person name="Larimer J."/>
            <person name="Lui A."/>
            <person name="MacDonald P.J.P."/>
            <person name="McCowen C."/>
            <person name="Montmayeur A."/>
            <person name="Murphy C."/>
            <person name="Neiman D."/>
            <person name="Pearson M."/>
            <person name="Priest M."/>
            <person name="Roberts A."/>
            <person name="Saif S."/>
            <person name="Shea T."/>
            <person name="Sisk P."/>
            <person name="Stolte C."/>
            <person name="Sykes S."/>
            <person name="Wortman J."/>
            <person name="Nusbaum C."/>
            <person name="Birren B."/>
        </authorList>
    </citation>
    <scope>NUCLEOTIDE SEQUENCE [LARGE SCALE GENOMIC DNA]</scope>
    <source>
        <strain evidence="1">OTK</strain>
    </source>
</reference>
<gene>
    <name evidence="1" type="ORF">HMPREF9723_01699</name>
</gene>
<proteinExistence type="predicted"/>
<dbReference type="EMBL" id="AGDY01000009">
    <property type="protein sequence ID" value="EMB20239.1"/>
    <property type="molecule type" value="Genomic_DNA"/>
</dbReference>
<sequence>MRLIKIYLKGEYKETMDKRIIDRITKLGGKSAFEGENLLCNMECISLPKSYLMQDFCDYLEDDLLDRIKAEGILPEAEIPYPRIQYKTEKFTPFTKGTADYDEYSGFIHKEYVSSVIPCNDLEFLIIGESNSYPNYYFICLSDKDISNPKVYTTDHEVFFGEIEELGRFSDFLDLFVSEDEYKVEMNRLRE</sequence>
<dbReference type="AlphaFoldDB" id="A0A0F6MLK3"/>
<evidence type="ECO:0000313" key="1">
    <source>
        <dbReference type="EMBL" id="EMB20239.1"/>
    </source>
</evidence>
<organism evidence="1">
    <name type="scientific">Treponema denticola OTK</name>
    <dbReference type="NCBI Taxonomy" id="999434"/>
    <lineage>
        <taxon>Bacteria</taxon>
        <taxon>Pseudomonadati</taxon>
        <taxon>Spirochaetota</taxon>
        <taxon>Spirochaetia</taxon>
        <taxon>Spirochaetales</taxon>
        <taxon>Treponemataceae</taxon>
        <taxon>Treponema</taxon>
    </lineage>
</organism>
<accession>A0A0F6MLK3</accession>
<name>A0A0F6MLK3_TREDN</name>
<dbReference type="Proteomes" id="UP000011701">
    <property type="component" value="Chromosome"/>
</dbReference>
<comment type="caution">
    <text evidence="1">The sequence shown here is derived from an EMBL/GenBank/DDBJ whole genome shotgun (WGS) entry which is preliminary data.</text>
</comment>